<keyword evidence="1" id="KW-0732">Signal</keyword>
<proteinExistence type="predicted"/>
<evidence type="ECO:0000313" key="3">
    <source>
        <dbReference type="Proteomes" id="UP000246077"/>
    </source>
</evidence>
<evidence type="ECO:0000313" key="2">
    <source>
        <dbReference type="EMBL" id="PWR19047.1"/>
    </source>
</evidence>
<feature type="signal peptide" evidence="1">
    <location>
        <begin position="1"/>
        <end position="40"/>
    </location>
</feature>
<name>A0A317DWD7_9PROT</name>
<feature type="chain" id="PRO_5016277719" description="DUF1302 domain-containing protein" evidence="1">
    <location>
        <begin position="41"/>
        <end position="763"/>
    </location>
</feature>
<dbReference type="OrthoDB" id="8522166at2"/>
<sequence length="763" mass="81612">MRCAAWVRSDGEGATMPPFSRRPGLLVAASALLAASSALAYDFEIGDEVTGSVITTLSIGAQMRIADRDPRNVGYYNGGRYTPADADDGNLNFDKYDLVTQITAVRSEARLRWRDYFATVSGEAFVDAVALNNDLAPNGPEGRPWRGRYSPSARDAAAWDARFREYYVGGNFTLFDNNLQVKLGSQILNWGEALFTLNGISVINPLEVSKILTPGTELKDALIPVPMVKLSYEIADGPSIEAFYQFDFEPIRLPVCGSFLSFNDNLCEGAKATSVFTDAGDRRSYTVGRDNAADYDNPAPPYGTGPQALSVSVPLHREDDPAGGDWGVSLRYFVPELNNTEFQAFYVNYRSRLPSIYFKAPEHYADGTGEVALMTAAPGLLGTALGALGPEAQAALAAGLAQLAPGLNLTGNLLSDLLDPALAPVLGGLISPPLGTLPRSVVFENLDNSGFYQYYPDDLQMLGLAFSTTDNWTGIAINGEISYKHNVPILGSAPAFFAAAINQAGGIPIDQGTAGARLPLGPPTIAGTALPLGPLYINNFGIAPISDGPNGLVFDDQYSPGRIIRADKRHDVWQAALRLTKIFGGTDFLTRVTGANSIIALVEFGGLFVDLDENYPYAAYGQNGFSGFYSRALELPGGFAQVSPPEPVLALGDPFWETGRLPTQWSGGIQGLFLFDYPDLIEGVKLTPSVAFSTGLVGITPAPLPGFTKGMTSLLFGLRADFSQSFAVTLNYFKSFGAGGGSNGSRNPFIDRDFLGIAATYQF</sequence>
<evidence type="ECO:0008006" key="4">
    <source>
        <dbReference type="Google" id="ProtNLM"/>
    </source>
</evidence>
<keyword evidence="3" id="KW-1185">Reference proteome</keyword>
<dbReference type="AlphaFoldDB" id="A0A317DWD7"/>
<dbReference type="InterPro" id="IPR010727">
    <property type="entry name" value="DUF1302"/>
</dbReference>
<dbReference type="Proteomes" id="UP000246077">
    <property type="component" value="Unassembled WGS sequence"/>
</dbReference>
<dbReference type="Pfam" id="PF06980">
    <property type="entry name" value="DUF1302"/>
    <property type="match status" value="1"/>
</dbReference>
<reference evidence="3" key="1">
    <citation type="submission" date="2018-05" db="EMBL/GenBank/DDBJ databases">
        <title>Zavarzinia sp. HR-AS.</title>
        <authorList>
            <person name="Lee Y."/>
            <person name="Jeon C.O."/>
        </authorList>
    </citation>
    <scope>NUCLEOTIDE SEQUENCE [LARGE SCALE GENOMIC DNA]</scope>
    <source>
        <strain evidence="3">DSM 1231</strain>
    </source>
</reference>
<protein>
    <recommendedName>
        <fullName evidence="4">DUF1302 domain-containing protein</fullName>
    </recommendedName>
</protein>
<evidence type="ECO:0000256" key="1">
    <source>
        <dbReference type="SAM" id="SignalP"/>
    </source>
</evidence>
<comment type="caution">
    <text evidence="2">The sequence shown here is derived from an EMBL/GenBank/DDBJ whole genome shotgun (WGS) entry which is preliminary data.</text>
</comment>
<organism evidence="2 3">
    <name type="scientific">Zavarzinia compransoris</name>
    <dbReference type="NCBI Taxonomy" id="1264899"/>
    <lineage>
        <taxon>Bacteria</taxon>
        <taxon>Pseudomonadati</taxon>
        <taxon>Pseudomonadota</taxon>
        <taxon>Alphaproteobacteria</taxon>
        <taxon>Rhodospirillales</taxon>
        <taxon>Zavarziniaceae</taxon>
        <taxon>Zavarzinia</taxon>
    </lineage>
</organism>
<dbReference type="EMBL" id="QGLF01000005">
    <property type="protein sequence ID" value="PWR19047.1"/>
    <property type="molecule type" value="Genomic_DNA"/>
</dbReference>
<accession>A0A317DWD7</accession>
<gene>
    <name evidence="2" type="ORF">DKG75_18970</name>
</gene>